<evidence type="ECO:0000313" key="2">
    <source>
        <dbReference type="Proteomes" id="UP001165648"/>
    </source>
</evidence>
<comment type="caution">
    <text evidence="1">The sequence shown here is derived from an EMBL/GenBank/DDBJ whole genome shotgun (WGS) entry which is preliminary data.</text>
</comment>
<keyword evidence="2" id="KW-1185">Reference proteome</keyword>
<sequence>MQKNPDLEQLETALVQLGFALEQQEIQHEAERTQQEEMRSTLLKRIEYLEAQLRDYLKGCEGTSLKEEKE</sequence>
<dbReference type="RefSeq" id="WP_143813637.1">
    <property type="nucleotide sequence ID" value="NZ_JANIDW010000003.1"/>
</dbReference>
<organism evidence="1 2">
    <name type="scientific">Bombella saccharophila</name>
    <dbReference type="NCBI Taxonomy" id="2967338"/>
    <lineage>
        <taxon>Bacteria</taxon>
        <taxon>Pseudomonadati</taxon>
        <taxon>Pseudomonadota</taxon>
        <taxon>Alphaproteobacteria</taxon>
        <taxon>Acetobacterales</taxon>
        <taxon>Acetobacteraceae</taxon>
        <taxon>Bombella</taxon>
    </lineage>
</organism>
<dbReference type="EMBL" id="JANIDW010000003">
    <property type="protein sequence ID" value="MCX5615169.1"/>
    <property type="molecule type" value="Genomic_DNA"/>
</dbReference>
<gene>
    <name evidence="1" type="ORF">NQF64_07915</name>
</gene>
<dbReference type="Proteomes" id="UP001165648">
    <property type="component" value="Unassembled WGS sequence"/>
</dbReference>
<reference evidence="1 2" key="1">
    <citation type="submission" date="2022-07" db="EMBL/GenBank/DDBJ databases">
        <title>Bombella genomes.</title>
        <authorList>
            <person name="Harer L."/>
            <person name="Styblova S."/>
            <person name="Ehrmann M."/>
        </authorList>
    </citation>
    <scope>NUCLEOTIDE SEQUENCE [LARGE SCALE GENOMIC DNA]</scope>
    <source>
        <strain evidence="1 2">TMW 2.2558</strain>
    </source>
</reference>
<proteinExistence type="predicted"/>
<evidence type="ECO:0000313" key="1">
    <source>
        <dbReference type="EMBL" id="MCX5615169.1"/>
    </source>
</evidence>
<protein>
    <submittedName>
        <fullName evidence="1">Uncharacterized protein</fullName>
    </submittedName>
</protein>
<name>A0ABT3W9W5_9PROT</name>
<accession>A0ABT3W9W5</accession>